<evidence type="ECO:0000256" key="9">
    <source>
        <dbReference type="SAM" id="SignalP"/>
    </source>
</evidence>
<reference evidence="10" key="1">
    <citation type="submission" date="2022-10" db="EMBL/GenBank/DDBJ databases">
        <title>Hoeflea sp. J2-29, isolated from marine algae.</title>
        <authorList>
            <person name="Kristyanto S."/>
            <person name="Kim J.M."/>
            <person name="Jeon C.O."/>
        </authorList>
    </citation>
    <scope>NUCLEOTIDE SEQUENCE</scope>
    <source>
        <strain evidence="10">J2-29</strain>
    </source>
</reference>
<keyword evidence="8" id="KW-0472">Membrane</keyword>
<feature type="region of interest" description="Disordered" evidence="7">
    <location>
        <begin position="33"/>
        <end position="69"/>
    </location>
</feature>
<proteinExistence type="inferred from homology"/>
<evidence type="ECO:0000256" key="8">
    <source>
        <dbReference type="SAM" id="Phobius"/>
    </source>
</evidence>
<dbReference type="EMBL" id="JAOVZQ010000001">
    <property type="protein sequence ID" value="MCY0096146.1"/>
    <property type="molecule type" value="Genomic_DNA"/>
</dbReference>
<accession>A0ABT3YJR9</accession>
<evidence type="ECO:0000313" key="10">
    <source>
        <dbReference type="EMBL" id="MCY0096146.1"/>
    </source>
</evidence>
<evidence type="ECO:0000256" key="4">
    <source>
        <dbReference type="ARBA" id="ARBA00022475"/>
    </source>
</evidence>
<keyword evidence="11" id="KW-1185">Reference proteome</keyword>
<dbReference type="Pfam" id="PF07886">
    <property type="entry name" value="BA14K"/>
    <property type="match status" value="1"/>
</dbReference>
<comment type="function">
    <text evidence="6">Has immunoglobulin-binding and hemagglutination properties, and can bind to mannose. Essential for virulence. May be involved in LPS biosynthesis or polysaccharide transport.</text>
</comment>
<feature type="transmembrane region" description="Helical" evidence="8">
    <location>
        <begin position="75"/>
        <end position="94"/>
    </location>
</feature>
<comment type="subcellular location">
    <subcellularLocation>
        <location evidence="1">Membrane</location>
        <topology evidence="1">Single-pass membrane protein</topology>
    </subcellularLocation>
</comment>
<feature type="signal peptide" evidence="9">
    <location>
        <begin position="1"/>
        <end position="29"/>
    </location>
</feature>
<comment type="caution">
    <text evidence="10">The sequence shown here is derived from an EMBL/GenBank/DDBJ whole genome shotgun (WGS) entry which is preliminary data.</text>
</comment>
<keyword evidence="8" id="KW-1133">Transmembrane helix</keyword>
<keyword evidence="8" id="KW-0812">Transmembrane</keyword>
<sequence>MNVISKKLSITLLAAATVFAPLTSTVAHAESGAWQQENRGNNAYRHDEYRRDHYRQRRHNKRVDRRDHGRNNSDAIALGIIGLGAAAIIGGAIANSQNNPRVIYQEPAAPRAVSGGRYEPWSRSWYRFCEDKYRSFNPTTGTFRGYDGRDHFCVAN</sequence>
<evidence type="ECO:0000256" key="5">
    <source>
        <dbReference type="ARBA" id="ARBA00022734"/>
    </source>
</evidence>
<keyword evidence="4" id="KW-1003">Cell membrane</keyword>
<evidence type="ECO:0000256" key="1">
    <source>
        <dbReference type="ARBA" id="ARBA00004167"/>
    </source>
</evidence>
<dbReference type="InterPro" id="IPR012413">
    <property type="entry name" value="BA14K"/>
</dbReference>
<evidence type="ECO:0000256" key="2">
    <source>
        <dbReference type="ARBA" id="ARBA00010270"/>
    </source>
</evidence>
<protein>
    <recommendedName>
        <fullName evidence="3">Lectin-like protein BA14k</fullName>
    </recommendedName>
</protein>
<comment type="similarity">
    <text evidence="2">Belongs to the BA14k family.</text>
</comment>
<organism evidence="10 11">
    <name type="scientific">Hoeflea ulvae</name>
    <dbReference type="NCBI Taxonomy" id="2983764"/>
    <lineage>
        <taxon>Bacteria</taxon>
        <taxon>Pseudomonadati</taxon>
        <taxon>Pseudomonadota</taxon>
        <taxon>Alphaproteobacteria</taxon>
        <taxon>Hyphomicrobiales</taxon>
        <taxon>Rhizobiaceae</taxon>
        <taxon>Hoeflea</taxon>
    </lineage>
</organism>
<evidence type="ECO:0000256" key="6">
    <source>
        <dbReference type="ARBA" id="ARBA00025321"/>
    </source>
</evidence>
<evidence type="ECO:0000313" key="11">
    <source>
        <dbReference type="Proteomes" id="UP001081283"/>
    </source>
</evidence>
<name>A0ABT3YJR9_9HYPH</name>
<keyword evidence="9" id="KW-0732">Signal</keyword>
<dbReference type="RefSeq" id="WP_267613990.1">
    <property type="nucleotide sequence ID" value="NZ_JAOVZQ010000001.1"/>
</dbReference>
<evidence type="ECO:0000256" key="3">
    <source>
        <dbReference type="ARBA" id="ARBA00020552"/>
    </source>
</evidence>
<feature type="compositionally biased region" description="Basic residues" evidence="7">
    <location>
        <begin position="52"/>
        <end position="63"/>
    </location>
</feature>
<evidence type="ECO:0000256" key="7">
    <source>
        <dbReference type="SAM" id="MobiDB-lite"/>
    </source>
</evidence>
<feature type="chain" id="PRO_5046389440" description="Lectin-like protein BA14k" evidence="9">
    <location>
        <begin position="30"/>
        <end position="156"/>
    </location>
</feature>
<keyword evidence="5" id="KW-0430">Lectin</keyword>
<gene>
    <name evidence="10" type="ORF">OEG82_19305</name>
</gene>
<dbReference type="Proteomes" id="UP001081283">
    <property type="component" value="Unassembled WGS sequence"/>
</dbReference>